<dbReference type="KEGG" id="pfer:IRI77_21460"/>
<organism evidence="5 6">
    <name type="scientific">Paludibaculum fermentans</name>
    <dbReference type="NCBI Taxonomy" id="1473598"/>
    <lineage>
        <taxon>Bacteria</taxon>
        <taxon>Pseudomonadati</taxon>
        <taxon>Acidobacteriota</taxon>
        <taxon>Terriglobia</taxon>
        <taxon>Bryobacterales</taxon>
        <taxon>Bryobacteraceae</taxon>
        <taxon>Paludibaculum</taxon>
    </lineage>
</organism>
<proteinExistence type="inferred from homology"/>
<dbReference type="InterPro" id="IPR036388">
    <property type="entry name" value="WH-like_DNA-bd_sf"/>
</dbReference>
<comment type="similarity">
    <text evidence="1">Belongs to the TolB family.</text>
</comment>
<dbReference type="Pfam" id="PF07676">
    <property type="entry name" value="PD40"/>
    <property type="match status" value="5"/>
</dbReference>
<dbReference type="InterPro" id="IPR001867">
    <property type="entry name" value="OmpR/PhoB-type_DNA-bd"/>
</dbReference>
<evidence type="ECO:0000313" key="5">
    <source>
        <dbReference type="EMBL" id="QOY85391.1"/>
    </source>
</evidence>
<dbReference type="Gene3D" id="1.10.10.10">
    <property type="entry name" value="Winged helix-like DNA-binding domain superfamily/Winged helix DNA-binding domain"/>
    <property type="match status" value="1"/>
</dbReference>
<evidence type="ECO:0000256" key="3">
    <source>
        <dbReference type="PROSITE-ProRule" id="PRU01091"/>
    </source>
</evidence>
<sequence>MVAPGKIRFGPYLFDLREQRLSGPAGEIPLNLKSAAVLAYLVQRPGQIVPKDELLHAVWADTAVTDDALVQRVLDVRKALGDNSKTPQYIRTHPKRGYEFVAGPETPPAKPGATRWWRPVLAFALTVAAGALFWFGRKPPAAPVELKIAQMTFLPGMEDYPAFDATGRRILYGSDENGTANLWILEESSGDRRQVTQSKANLSEPDWSPDSDWIAYRSEEGKGGLFAKSLVTGETAPIAEFGHHPRWSPDGRFVAFHTAGAQSDIYIWKKEDRSLRRVVVTTPTLHSLSWPAWSQDGQMLYFIATAQFRSETAQTRSPDWVYLGHQIWRVNAAGGEAKVVTPGTGVLKDGGFDYDRTRSQLVFVGLDRGLWRSEIDGRTGAETARPVRLTLTTQGHQHPRFSPGGEIAFSAIAAPEALWLVPFKPDGRLDEAAMARLTTGAASVRAPVLSPDGRRIVYFLWQGERFELWLLDLETRAVRPIGPNDQLSRTSPSWIDEGRGLAYDLMDGRNRERRRALFNQDYSKLVDEKVLDGAPSGRAPSNWDPTGRFRPYVESKDGQQNLWLERKDSTPLRLAGPGHYQGATWSVGGRRIYYQSDEDGWFNIWLLDFDPARGTPIGPPRQSSYFRGSPYLLSDSNLGFAMQPKGLVVPLLENRGDLWLIRSH</sequence>
<gene>
    <name evidence="5" type="ORF">IRI77_21460</name>
</gene>
<evidence type="ECO:0000256" key="1">
    <source>
        <dbReference type="ARBA" id="ARBA00009820"/>
    </source>
</evidence>
<dbReference type="Gene3D" id="2.120.10.60">
    <property type="entry name" value="Tricorn protease N-terminal domain"/>
    <property type="match status" value="1"/>
</dbReference>
<dbReference type="GO" id="GO:0000160">
    <property type="term" value="P:phosphorelay signal transduction system"/>
    <property type="evidence" value="ECO:0007669"/>
    <property type="project" value="InterPro"/>
</dbReference>
<dbReference type="GO" id="GO:0003677">
    <property type="term" value="F:DNA binding"/>
    <property type="evidence" value="ECO:0007669"/>
    <property type="project" value="UniProtKB-UniRule"/>
</dbReference>
<dbReference type="PROSITE" id="PS51755">
    <property type="entry name" value="OMPR_PHOB"/>
    <property type="match status" value="1"/>
</dbReference>
<dbReference type="PANTHER" id="PTHR36842">
    <property type="entry name" value="PROTEIN TOLB HOMOLOG"/>
    <property type="match status" value="1"/>
</dbReference>
<feature type="domain" description="OmpR/PhoB-type" evidence="4">
    <location>
        <begin position="4"/>
        <end position="102"/>
    </location>
</feature>
<dbReference type="InterPro" id="IPR016032">
    <property type="entry name" value="Sig_transdc_resp-reg_C-effctor"/>
</dbReference>
<protein>
    <submittedName>
        <fullName evidence="5">PD40 domain-containing protein</fullName>
    </submittedName>
</protein>
<dbReference type="CDD" id="cd00383">
    <property type="entry name" value="trans_reg_C"/>
    <property type="match status" value="1"/>
</dbReference>
<dbReference type="Proteomes" id="UP000593892">
    <property type="component" value="Chromosome"/>
</dbReference>
<evidence type="ECO:0000259" key="4">
    <source>
        <dbReference type="PROSITE" id="PS51755"/>
    </source>
</evidence>
<dbReference type="InterPro" id="IPR011042">
    <property type="entry name" value="6-blade_b-propeller_TolB-like"/>
</dbReference>
<dbReference type="GO" id="GO:0006355">
    <property type="term" value="P:regulation of DNA-templated transcription"/>
    <property type="evidence" value="ECO:0007669"/>
    <property type="project" value="InterPro"/>
</dbReference>
<dbReference type="SUPFAM" id="SSF46894">
    <property type="entry name" value="C-terminal effector domain of the bipartite response regulators"/>
    <property type="match status" value="1"/>
</dbReference>
<keyword evidence="2 3" id="KW-0238">DNA-binding</keyword>
<dbReference type="EMBL" id="CP063849">
    <property type="protein sequence ID" value="QOY85391.1"/>
    <property type="molecule type" value="Genomic_DNA"/>
</dbReference>
<reference evidence="5 6" key="1">
    <citation type="submission" date="2020-10" db="EMBL/GenBank/DDBJ databases">
        <title>Complete genome sequence of Paludibaculum fermentans P105T, a facultatively anaerobic acidobacterium capable of dissimilatory Fe(III) reduction.</title>
        <authorList>
            <person name="Dedysh S.N."/>
            <person name="Beletsky A.V."/>
            <person name="Kulichevskaya I.S."/>
            <person name="Mardanov A.V."/>
            <person name="Ravin N.V."/>
        </authorList>
    </citation>
    <scope>NUCLEOTIDE SEQUENCE [LARGE SCALE GENOMIC DNA]</scope>
    <source>
        <strain evidence="5 6">P105</strain>
    </source>
</reference>
<dbReference type="SUPFAM" id="SSF69304">
    <property type="entry name" value="Tricorn protease N-terminal domain"/>
    <property type="match status" value="2"/>
</dbReference>
<dbReference type="Gene3D" id="2.120.10.30">
    <property type="entry name" value="TolB, C-terminal domain"/>
    <property type="match status" value="2"/>
</dbReference>
<dbReference type="SMART" id="SM00862">
    <property type="entry name" value="Trans_reg_C"/>
    <property type="match status" value="1"/>
</dbReference>
<evidence type="ECO:0000313" key="6">
    <source>
        <dbReference type="Proteomes" id="UP000593892"/>
    </source>
</evidence>
<feature type="DNA-binding region" description="OmpR/PhoB-type" evidence="3">
    <location>
        <begin position="4"/>
        <end position="102"/>
    </location>
</feature>
<dbReference type="RefSeq" id="WP_194447061.1">
    <property type="nucleotide sequence ID" value="NZ_CP063849.1"/>
</dbReference>
<evidence type="ECO:0000256" key="2">
    <source>
        <dbReference type="ARBA" id="ARBA00023125"/>
    </source>
</evidence>
<dbReference type="AlphaFoldDB" id="A0A7S7NKN3"/>
<name>A0A7S7NKN3_PALFE</name>
<keyword evidence="6" id="KW-1185">Reference proteome</keyword>
<dbReference type="PANTHER" id="PTHR36842:SF1">
    <property type="entry name" value="PROTEIN TOLB"/>
    <property type="match status" value="1"/>
</dbReference>
<dbReference type="InterPro" id="IPR011659">
    <property type="entry name" value="WD40"/>
</dbReference>
<dbReference type="Pfam" id="PF00486">
    <property type="entry name" value="Trans_reg_C"/>
    <property type="match status" value="1"/>
</dbReference>
<accession>A0A7S7NKN3</accession>